<name>A0A9E4NJ81_9GAMM</name>
<protein>
    <submittedName>
        <fullName evidence="1">Uncharacterized protein</fullName>
    </submittedName>
</protein>
<organism evidence="1 2">
    <name type="scientific">Candidatus Thiodiazotropha taylori</name>
    <dbReference type="NCBI Taxonomy" id="2792791"/>
    <lineage>
        <taxon>Bacteria</taxon>
        <taxon>Pseudomonadati</taxon>
        <taxon>Pseudomonadota</taxon>
        <taxon>Gammaproteobacteria</taxon>
        <taxon>Chromatiales</taxon>
        <taxon>Sedimenticolaceae</taxon>
        <taxon>Candidatus Thiodiazotropha</taxon>
    </lineage>
</organism>
<sequence>MEKKRGPSHEQTGRSKAEVLKEEYLKYFTPPDHYVSAFEQVSVFDQNVKSYASNATRDVGRNSA</sequence>
<dbReference type="AlphaFoldDB" id="A0A9E4NJ81"/>
<accession>A0A9E4NJ81</accession>
<reference evidence="1" key="1">
    <citation type="journal article" date="2021" name="Proc. Natl. Acad. Sci. U.S.A.">
        <title>Global biogeography of chemosynthetic symbionts reveals both localized and globally distributed symbiont groups. .</title>
        <authorList>
            <person name="Osvatic J.T."/>
            <person name="Wilkins L.G.E."/>
            <person name="Leibrecht L."/>
            <person name="Leray M."/>
            <person name="Zauner S."/>
            <person name="Polzin J."/>
            <person name="Camacho Y."/>
            <person name="Gros O."/>
            <person name="van Gils J.A."/>
            <person name="Eisen J.A."/>
            <person name="Petersen J.M."/>
            <person name="Yuen B."/>
        </authorList>
    </citation>
    <scope>NUCLEOTIDE SEQUENCE</scope>
    <source>
        <strain evidence="1">MAGclacostrist055</strain>
    </source>
</reference>
<evidence type="ECO:0000313" key="1">
    <source>
        <dbReference type="EMBL" id="MCG7978243.1"/>
    </source>
</evidence>
<dbReference type="Proteomes" id="UP000886674">
    <property type="component" value="Unassembled WGS sequence"/>
</dbReference>
<gene>
    <name evidence="1" type="ORF">JAY77_08850</name>
</gene>
<evidence type="ECO:0000313" key="2">
    <source>
        <dbReference type="Proteomes" id="UP000886674"/>
    </source>
</evidence>
<proteinExistence type="predicted"/>
<dbReference type="EMBL" id="JAEPCR010000039">
    <property type="protein sequence ID" value="MCG7978243.1"/>
    <property type="molecule type" value="Genomic_DNA"/>
</dbReference>
<comment type="caution">
    <text evidence="1">The sequence shown here is derived from an EMBL/GenBank/DDBJ whole genome shotgun (WGS) entry which is preliminary data.</text>
</comment>